<dbReference type="EMBL" id="JACHXW010000011">
    <property type="protein sequence ID" value="MBB3153621.1"/>
    <property type="molecule type" value="Genomic_DNA"/>
</dbReference>
<proteinExistence type="predicted"/>
<dbReference type="AlphaFoldDB" id="A0A7W5C9H0"/>
<keyword evidence="3" id="KW-1185">Reference proteome</keyword>
<feature type="domain" description="DUF6630" evidence="1">
    <location>
        <begin position="33"/>
        <end position="192"/>
    </location>
</feature>
<comment type="caution">
    <text evidence="2">The sequence shown here is derived from an EMBL/GenBank/DDBJ whole genome shotgun (WGS) entry which is preliminary data.</text>
</comment>
<evidence type="ECO:0000313" key="2">
    <source>
        <dbReference type="EMBL" id="MBB3153621.1"/>
    </source>
</evidence>
<evidence type="ECO:0000313" key="3">
    <source>
        <dbReference type="Proteomes" id="UP000518605"/>
    </source>
</evidence>
<dbReference type="InterPro" id="IPR046582">
    <property type="entry name" value="DUF6630"/>
</dbReference>
<organism evidence="2 3">
    <name type="scientific">Paenibacillus endophyticus</name>
    <dbReference type="NCBI Taxonomy" id="1294268"/>
    <lineage>
        <taxon>Bacteria</taxon>
        <taxon>Bacillati</taxon>
        <taxon>Bacillota</taxon>
        <taxon>Bacilli</taxon>
        <taxon>Bacillales</taxon>
        <taxon>Paenibacillaceae</taxon>
        <taxon>Paenibacillus</taxon>
    </lineage>
</organism>
<name>A0A7W5C9H0_9BACL</name>
<protein>
    <recommendedName>
        <fullName evidence="1">DUF6630 domain-containing protein</fullName>
    </recommendedName>
</protein>
<sequence>MGLFDFFRKKNADAMLVSGSEADQGLEDGKLAALLALSRRLSAGNEDIVQEVSDAYLAPVEYCEKWQDRLDDRGITGPMEGLPWIALVDALIEERLADEMDWKSEGSTVLYVTRRLIARKQLLPHDKDWSEFEYDEQQRTEKMLETMKTKLEAYGIALACMDMESDSYVLIAVRAEQLGELKQLAHTAGYRIGNHFSS</sequence>
<accession>A0A7W5C9H0</accession>
<dbReference type="RefSeq" id="WP_183565557.1">
    <property type="nucleotide sequence ID" value="NZ_CBCSLB010000010.1"/>
</dbReference>
<dbReference type="Pfam" id="PF20335">
    <property type="entry name" value="DUF6630"/>
    <property type="match status" value="1"/>
</dbReference>
<reference evidence="2 3" key="1">
    <citation type="submission" date="2020-08" db="EMBL/GenBank/DDBJ databases">
        <title>Genomic Encyclopedia of Type Strains, Phase III (KMG-III): the genomes of soil and plant-associated and newly described type strains.</title>
        <authorList>
            <person name="Whitman W."/>
        </authorList>
    </citation>
    <scope>NUCLEOTIDE SEQUENCE [LARGE SCALE GENOMIC DNA]</scope>
    <source>
        <strain evidence="2 3">CECT 8234</strain>
    </source>
</reference>
<evidence type="ECO:0000259" key="1">
    <source>
        <dbReference type="Pfam" id="PF20335"/>
    </source>
</evidence>
<gene>
    <name evidence="2" type="ORF">FHS16_003696</name>
</gene>
<dbReference type="Proteomes" id="UP000518605">
    <property type="component" value="Unassembled WGS sequence"/>
</dbReference>